<comment type="caution">
    <text evidence="2">The sequence shown here is derived from an EMBL/GenBank/DDBJ whole genome shotgun (WGS) entry which is preliminary data.</text>
</comment>
<feature type="domain" description="PPC" evidence="1">
    <location>
        <begin position="9"/>
        <end position="136"/>
    </location>
</feature>
<dbReference type="PROSITE" id="PS51742">
    <property type="entry name" value="PPC"/>
    <property type="match status" value="1"/>
</dbReference>
<dbReference type="PANTHER" id="PTHR34988:SF1">
    <property type="entry name" value="DNA-BINDING PROTEIN"/>
    <property type="match status" value="1"/>
</dbReference>
<keyword evidence="3" id="KW-1185">Reference proteome</keyword>
<dbReference type="AlphaFoldDB" id="A0A8B6EYV6"/>
<dbReference type="Gene3D" id="3.30.1330.80">
    <property type="entry name" value="Hypothetical protein, similar to alpha- acetolactate decarboxylase, domain 2"/>
    <property type="match status" value="1"/>
</dbReference>
<accession>A0A8B6EYV6</accession>
<dbReference type="CDD" id="cd11378">
    <property type="entry name" value="DUF296"/>
    <property type="match status" value="1"/>
</dbReference>
<reference evidence="2" key="1">
    <citation type="submission" date="2018-11" db="EMBL/GenBank/DDBJ databases">
        <authorList>
            <person name="Alioto T."/>
            <person name="Alioto T."/>
        </authorList>
    </citation>
    <scope>NUCLEOTIDE SEQUENCE</scope>
</reference>
<evidence type="ECO:0000313" key="2">
    <source>
        <dbReference type="EMBL" id="VDI41259.1"/>
    </source>
</evidence>
<protein>
    <recommendedName>
        <fullName evidence="1">PPC domain-containing protein</fullName>
    </recommendedName>
</protein>
<dbReference type="OrthoDB" id="2156856at2759"/>
<name>A0A8B6EYV6_MYTGA</name>
<sequence>MDPVIPCVPCPVTCYPLRLQPGEEIKESLVKKNKLNAAFIMTCVGSVTHASLRMSDSKTVKEYKGNFEIVSLVGTLSTGAHLHASLSDKDGNVFGGHVTGNLIVYTTAEIMIGECSGASFSREHDTRTGFKELVIEKRAQEG</sequence>
<dbReference type="EMBL" id="UYJE01005874">
    <property type="protein sequence ID" value="VDI41259.1"/>
    <property type="molecule type" value="Genomic_DNA"/>
</dbReference>
<dbReference type="Proteomes" id="UP000596742">
    <property type="component" value="Unassembled WGS sequence"/>
</dbReference>
<evidence type="ECO:0000259" key="1">
    <source>
        <dbReference type="PROSITE" id="PS51742"/>
    </source>
</evidence>
<dbReference type="PANTHER" id="PTHR34988">
    <property type="entry name" value="PROTEIN, PUTATIVE-RELATED"/>
    <property type="match status" value="1"/>
</dbReference>
<evidence type="ECO:0000313" key="3">
    <source>
        <dbReference type="Proteomes" id="UP000596742"/>
    </source>
</evidence>
<dbReference type="InterPro" id="IPR005175">
    <property type="entry name" value="PPC_dom"/>
</dbReference>
<dbReference type="Pfam" id="PF03479">
    <property type="entry name" value="PCC"/>
    <property type="match status" value="1"/>
</dbReference>
<gene>
    <name evidence="2" type="ORF">MGAL_10B072790</name>
</gene>
<proteinExistence type="predicted"/>
<organism evidence="2 3">
    <name type="scientific">Mytilus galloprovincialis</name>
    <name type="common">Mediterranean mussel</name>
    <dbReference type="NCBI Taxonomy" id="29158"/>
    <lineage>
        <taxon>Eukaryota</taxon>
        <taxon>Metazoa</taxon>
        <taxon>Spiralia</taxon>
        <taxon>Lophotrochozoa</taxon>
        <taxon>Mollusca</taxon>
        <taxon>Bivalvia</taxon>
        <taxon>Autobranchia</taxon>
        <taxon>Pteriomorphia</taxon>
        <taxon>Mytilida</taxon>
        <taxon>Mytiloidea</taxon>
        <taxon>Mytilidae</taxon>
        <taxon>Mytilinae</taxon>
        <taxon>Mytilus</taxon>
    </lineage>
</organism>
<dbReference type="SUPFAM" id="SSF117856">
    <property type="entry name" value="AF0104/ALDC/Ptd012-like"/>
    <property type="match status" value="1"/>
</dbReference>